<evidence type="ECO:0000313" key="1">
    <source>
        <dbReference type="EMBL" id="JAH41043.1"/>
    </source>
</evidence>
<accession>A0A0E9SKK6</accession>
<protein>
    <submittedName>
        <fullName evidence="1">Uncharacterized protein</fullName>
    </submittedName>
</protein>
<sequence>MGVLNPIYEARREEMKVKKPEPGDPRYRTAFWVTRC</sequence>
<proteinExistence type="predicted"/>
<reference evidence="1" key="1">
    <citation type="submission" date="2014-11" db="EMBL/GenBank/DDBJ databases">
        <authorList>
            <person name="Amaro Gonzalez C."/>
        </authorList>
    </citation>
    <scope>NUCLEOTIDE SEQUENCE</scope>
</reference>
<organism evidence="1">
    <name type="scientific">Anguilla anguilla</name>
    <name type="common">European freshwater eel</name>
    <name type="synonym">Muraena anguilla</name>
    <dbReference type="NCBI Taxonomy" id="7936"/>
    <lineage>
        <taxon>Eukaryota</taxon>
        <taxon>Metazoa</taxon>
        <taxon>Chordata</taxon>
        <taxon>Craniata</taxon>
        <taxon>Vertebrata</taxon>
        <taxon>Euteleostomi</taxon>
        <taxon>Actinopterygii</taxon>
        <taxon>Neopterygii</taxon>
        <taxon>Teleostei</taxon>
        <taxon>Anguilliformes</taxon>
        <taxon>Anguillidae</taxon>
        <taxon>Anguilla</taxon>
    </lineage>
</organism>
<dbReference type="EMBL" id="GBXM01067534">
    <property type="protein sequence ID" value="JAH41043.1"/>
    <property type="molecule type" value="Transcribed_RNA"/>
</dbReference>
<reference evidence="1" key="2">
    <citation type="journal article" date="2015" name="Fish Shellfish Immunol.">
        <title>Early steps in the European eel (Anguilla anguilla)-Vibrio vulnificus interaction in the gills: Role of the RtxA13 toxin.</title>
        <authorList>
            <person name="Callol A."/>
            <person name="Pajuelo D."/>
            <person name="Ebbesson L."/>
            <person name="Teles M."/>
            <person name="MacKenzie S."/>
            <person name="Amaro C."/>
        </authorList>
    </citation>
    <scope>NUCLEOTIDE SEQUENCE</scope>
</reference>
<dbReference type="AlphaFoldDB" id="A0A0E9SKK6"/>
<name>A0A0E9SKK6_ANGAN</name>